<dbReference type="AlphaFoldDB" id="A0A1M4WU40"/>
<comment type="caution">
    <text evidence="2">The sequence shown here is derived from an EMBL/GenBank/DDBJ whole genome shotgun (WGS) entry which is preliminary data.</text>
</comment>
<dbReference type="Proteomes" id="UP000184334">
    <property type="component" value="Unassembled WGS sequence"/>
</dbReference>
<dbReference type="GO" id="GO:0052621">
    <property type="term" value="F:diguanylate cyclase activity"/>
    <property type="evidence" value="ECO:0007669"/>
    <property type="project" value="TreeGrafter"/>
</dbReference>
<dbReference type="InterPro" id="IPR043128">
    <property type="entry name" value="Rev_trsase/Diguanyl_cyclase"/>
</dbReference>
<dbReference type="PROSITE" id="PS50887">
    <property type="entry name" value="GGDEF"/>
    <property type="match status" value="1"/>
</dbReference>
<dbReference type="InterPro" id="IPR050469">
    <property type="entry name" value="Diguanylate_Cyclase"/>
</dbReference>
<dbReference type="Gene3D" id="3.30.70.270">
    <property type="match status" value="1"/>
</dbReference>
<evidence type="ECO:0000259" key="1">
    <source>
        <dbReference type="PROSITE" id="PS50887"/>
    </source>
</evidence>
<dbReference type="SUPFAM" id="SSF55073">
    <property type="entry name" value="Nucleotide cyclase"/>
    <property type="match status" value="1"/>
</dbReference>
<organism evidence="2 3">
    <name type="scientific">Marinitoga hydrogenitolerans (strain DSM 16785 / JCM 12826 / AT1271)</name>
    <dbReference type="NCBI Taxonomy" id="1122195"/>
    <lineage>
        <taxon>Bacteria</taxon>
        <taxon>Thermotogati</taxon>
        <taxon>Thermotogota</taxon>
        <taxon>Thermotogae</taxon>
        <taxon>Petrotogales</taxon>
        <taxon>Petrotogaceae</taxon>
        <taxon>Marinitoga</taxon>
    </lineage>
</organism>
<dbReference type="NCBIfam" id="TIGR00254">
    <property type="entry name" value="GGDEF"/>
    <property type="match status" value="1"/>
</dbReference>
<dbReference type="PANTHER" id="PTHR45138">
    <property type="entry name" value="REGULATORY COMPONENTS OF SENSORY TRANSDUCTION SYSTEM"/>
    <property type="match status" value="1"/>
</dbReference>
<dbReference type="PANTHER" id="PTHR45138:SF9">
    <property type="entry name" value="DIGUANYLATE CYCLASE DGCM-RELATED"/>
    <property type="match status" value="1"/>
</dbReference>
<dbReference type="EMBL" id="FQUI01000018">
    <property type="protein sequence ID" value="SHE84811.1"/>
    <property type="molecule type" value="Genomic_DNA"/>
</dbReference>
<dbReference type="InterPro" id="IPR000160">
    <property type="entry name" value="GGDEF_dom"/>
</dbReference>
<protein>
    <submittedName>
        <fullName evidence="2">Diguanylate cyclase (GGDEF) domain-containing protein</fullName>
    </submittedName>
</protein>
<name>A0A1M4WU40_MARH1</name>
<proteinExistence type="predicted"/>
<dbReference type="SMART" id="SM00267">
    <property type="entry name" value="GGDEF"/>
    <property type="match status" value="1"/>
</dbReference>
<evidence type="ECO:0000313" key="3">
    <source>
        <dbReference type="Proteomes" id="UP000184334"/>
    </source>
</evidence>
<evidence type="ECO:0000313" key="2">
    <source>
        <dbReference type="EMBL" id="SHE84811.1"/>
    </source>
</evidence>
<dbReference type="InterPro" id="IPR029787">
    <property type="entry name" value="Nucleotide_cyclase"/>
</dbReference>
<reference evidence="2" key="1">
    <citation type="submission" date="2016-11" db="EMBL/GenBank/DDBJ databases">
        <authorList>
            <person name="Varghese N."/>
            <person name="Submissions S."/>
        </authorList>
    </citation>
    <scope>NUCLEOTIDE SEQUENCE [LARGE SCALE GENOMIC DNA]</scope>
    <source>
        <strain evidence="2">DSM 16785</strain>
    </source>
</reference>
<feature type="domain" description="GGDEF" evidence="1">
    <location>
        <begin position="1"/>
        <end position="121"/>
    </location>
</feature>
<dbReference type="CDD" id="cd01949">
    <property type="entry name" value="GGDEF"/>
    <property type="match status" value="1"/>
</dbReference>
<gene>
    <name evidence="2" type="ORF">SAMN02745164_01263</name>
</gene>
<dbReference type="STRING" id="1122195.SAMN02745164_01263"/>
<dbReference type="Pfam" id="PF00990">
    <property type="entry name" value="GGDEF"/>
    <property type="match status" value="1"/>
</dbReference>
<keyword evidence="3" id="KW-1185">Reference proteome</keyword>
<sequence length="131" mass="15172">MMDLDKFKKINDAFGHNIGDRILIELSKILRRNLRKIDFVFRWGGDEFLIILPNTNLKSAIKVAHKLKKIILLDKNLKNITASIGLTVYNGENIDEIINIADTALYNSKNSGRNKIFFYQRGEFFESEKHS</sequence>
<accession>A0A1M4WU40</accession>